<accession>A0ACC3CI43</accession>
<name>A0ACC3CI43_PYRYE</name>
<reference evidence="1" key="1">
    <citation type="submission" date="2019-11" db="EMBL/GenBank/DDBJ databases">
        <title>Nori genome reveals adaptations in red seaweeds to the harsh intertidal environment.</title>
        <authorList>
            <person name="Wang D."/>
            <person name="Mao Y."/>
        </authorList>
    </citation>
    <scope>NUCLEOTIDE SEQUENCE</scope>
    <source>
        <tissue evidence="1">Gametophyte</tissue>
    </source>
</reference>
<comment type="caution">
    <text evidence="1">The sequence shown here is derived from an EMBL/GenBank/DDBJ whole genome shotgun (WGS) entry which is preliminary data.</text>
</comment>
<dbReference type="EMBL" id="CM020620">
    <property type="protein sequence ID" value="KAK1869397.1"/>
    <property type="molecule type" value="Genomic_DNA"/>
</dbReference>
<evidence type="ECO:0000313" key="1">
    <source>
        <dbReference type="EMBL" id="KAK1869397.1"/>
    </source>
</evidence>
<evidence type="ECO:0000313" key="2">
    <source>
        <dbReference type="Proteomes" id="UP000798662"/>
    </source>
</evidence>
<proteinExistence type="predicted"/>
<dbReference type="Proteomes" id="UP000798662">
    <property type="component" value="Chromosome 3"/>
</dbReference>
<organism evidence="1 2">
    <name type="scientific">Pyropia yezoensis</name>
    <name type="common">Susabi-nori</name>
    <name type="synonym">Porphyra yezoensis</name>
    <dbReference type="NCBI Taxonomy" id="2788"/>
    <lineage>
        <taxon>Eukaryota</taxon>
        <taxon>Rhodophyta</taxon>
        <taxon>Bangiophyceae</taxon>
        <taxon>Bangiales</taxon>
        <taxon>Bangiaceae</taxon>
        <taxon>Pyropia</taxon>
    </lineage>
</organism>
<gene>
    <name evidence="1" type="ORF">I4F81_011874</name>
</gene>
<keyword evidence="2" id="KW-1185">Reference proteome</keyword>
<protein>
    <submittedName>
        <fullName evidence="1">Uncharacterized protein</fullName>
    </submittedName>
</protein>
<sequence length="1073" mass="114954">MARVFDTSGRRRTRVSDYLDWVAAPVGQLSRPASHRGTAVCSRSCFGTVARWALPRPSRQLSVVAAARRSSRPSWQPPVLEAARRFRCCRRCGHRRCHYLCARGRCHCLCCYCRHPPPRDVAASPPHAFAMNGHLRRGGVRSASMAVASGRTGSRSYHSRRTSTPGARGTRTETATAATAEEPSYIAALIENRAREVGLALYSLRSFHVELRQYCDSNSFSTTLAALAVSAPTEIVLSVTSEKGPLNAALQRSSMLRGVRRSFVQRGLFSDTTGALYVDRLSVDKSADLALSSDMPRYLALAACGALLRYIEYCMDTTFVPRTLRIQLRPNAGILFMDLPSMSSLELVSSLSPSPTKAARKQTLLGLLDHTKTRAGYHFLRRNLLEPPCDQPTFEMRQAVVAEVSASEDLYFPASAALENFPDLEGLVSRLAQRHRAPAPSLSRAASEASSSASVGLRAPSVSSAGTDDVEVSQFQPPDMNLVRNVLLLKQGLSAIPNLVHALSGARSPLLLTVCETLRSPLLASLWDHIHAVIDEEALCSGGTAEQQRLSGAFAVKPGVNGVLDLARKSLTETLDDIRALVRQEKEDQRLDKLVMAFSVRRGYHMSLPVEGAARTGLTIRNLPPSFVEPVQQGKKIHVSTYQLMDLNNRYEKTLDEIWRLSNRELGRVVSYACSPATMGALHRMCDAVAMTDALLGFVTHVSLREGYVRPVFTGTDGAIDIKQGRHPILDCIAGEECVPNDVFFSSPGTNAMVITGVNGAGKSVYLKLVALLCIMAQAGCPIPASSARLRTIHRICTRVGTSDSLERSESSFSLEMAEIAAILATLPLARYEKRVVNGSFGSSSRRQADSGAWDGAPMRTAHGANNSLIIIDELGRSTSAVDGFAVTWAIMERLSRTPRTFTLLATHFASLCALRRYEPSVAMFHLSCAARSTAAEPVATGNAAGGPASHVRPVAGAALVLGDSATGALVGSAPQPIRGCLGGGGRSSAAPDGVPGPPDLRPTFKLTAGPSTTSGYGLSTAAAAGVPSSFIRDALAIRSQLPARVLEDMVNSGGPPVTGAARRSNPFSAPGH</sequence>